<name>A0A178VZ93_ARATH</name>
<comment type="caution">
    <text evidence="7">The sequence shown here is derived from an EMBL/GenBank/DDBJ whole genome shotgun (WGS) entry which is preliminary data.</text>
</comment>
<dbReference type="GO" id="GO:0060320">
    <property type="term" value="P:rejection of self pollen"/>
    <property type="evidence" value="ECO:0007669"/>
    <property type="project" value="UniProtKB-KW"/>
</dbReference>
<evidence type="ECO:0000256" key="5">
    <source>
        <dbReference type="ARBA" id="ARBA00022729"/>
    </source>
</evidence>
<comment type="similarity">
    <text evidence="2 6">Belongs to the plant self-incompatibility (S1) protein family.</text>
</comment>
<evidence type="ECO:0000313" key="8">
    <source>
        <dbReference type="Proteomes" id="UP000078284"/>
    </source>
</evidence>
<dbReference type="AlphaFoldDB" id="A0A178VZ93"/>
<sequence>MNNLFVLLIIIALSVGSNNGSKLWPKNQLHFRNSFSRNYDVLTVHCKSKDDDLGIHTVARSYEYNFKFEDSVFGRTEFFCTLMHGVGSKYSVTFTAYKAKPAFVASTGVIKIWDALDDGIYLTDEDHDFVKMYGW</sequence>
<keyword evidence="5 6" id="KW-0732">Signal</keyword>
<dbReference type="Proteomes" id="UP000078284">
    <property type="component" value="Chromosome 2"/>
</dbReference>
<protein>
    <recommendedName>
        <fullName evidence="6">S-protein homolog</fullName>
    </recommendedName>
</protein>
<dbReference type="InterPro" id="IPR010264">
    <property type="entry name" value="Self-incomp_S1"/>
</dbReference>
<organism evidence="7 8">
    <name type="scientific">Arabidopsis thaliana</name>
    <name type="common">Mouse-ear cress</name>
    <dbReference type="NCBI Taxonomy" id="3702"/>
    <lineage>
        <taxon>Eukaryota</taxon>
        <taxon>Viridiplantae</taxon>
        <taxon>Streptophyta</taxon>
        <taxon>Embryophyta</taxon>
        <taxon>Tracheophyta</taxon>
        <taxon>Spermatophyta</taxon>
        <taxon>Magnoliopsida</taxon>
        <taxon>eudicotyledons</taxon>
        <taxon>Gunneridae</taxon>
        <taxon>Pentapetalae</taxon>
        <taxon>rosids</taxon>
        <taxon>malvids</taxon>
        <taxon>Brassicales</taxon>
        <taxon>Brassicaceae</taxon>
        <taxon>Camelineae</taxon>
        <taxon>Arabidopsis</taxon>
    </lineage>
</organism>
<evidence type="ECO:0000313" key="7">
    <source>
        <dbReference type="EMBL" id="OAP10771.1"/>
    </source>
</evidence>
<evidence type="ECO:0000256" key="4">
    <source>
        <dbReference type="ARBA" id="ARBA00022525"/>
    </source>
</evidence>
<accession>A0A178VZ93</accession>
<feature type="signal peptide" evidence="6">
    <location>
        <begin position="1"/>
        <end position="20"/>
    </location>
</feature>
<dbReference type="PANTHER" id="PTHR31232">
    <property type="match status" value="1"/>
</dbReference>
<gene>
    <name evidence="7" type="ordered locus">AXX17_At2g05160</name>
</gene>
<dbReference type="PANTHER" id="PTHR31232:SF39">
    <property type="entry name" value="S-PROTEIN HOMOLOG-RELATED"/>
    <property type="match status" value="1"/>
</dbReference>
<dbReference type="EMBL" id="LUHQ01000002">
    <property type="protein sequence ID" value="OAP10771.1"/>
    <property type="molecule type" value="Genomic_DNA"/>
</dbReference>
<keyword evidence="3 6" id="KW-0713">Self-incompatibility</keyword>
<evidence type="ECO:0000256" key="6">
    <source>
        <dbReference type="RuleBase" id="RU367044"/>
    </source>
</evidence>
<reference evidence="8" key="1">
    <citation type="journal article" date="2016" name="Proc. Natl. Acad. Sci. U.S.A.">
        <title>Chromosome-level assembly of Arabidopsis thaliana Ler reveals the extent of translocation and inversion polymorphisms.</title>
        <authorList>
            <person name="Zapata L."/>
            <person name="Ding J."/>
            <person name="Willing E.M."/>
            <person name="Hartwig B."/>
            <person name="Bezdan D."/>
            <person name="Jiao W.B."/>
            <person name="Patel V."/>
            <person name="Velikkakam James G."/>
            <person name="Koornneef M."/>
            <person name="Ossowski S."/>
            <person name="Schneeberger K."/>
        </authorList>
    </citation>
    <scope>NUCLEOTIDE SEQUENCE [LARGE SCALE GENOMIC DNA]</scope>
    <source>
        <strain evidence="8">cv. Landsberg erecta</strain>
    </source>
</reference>
<keyword evidence="4 6" id="KW-0964">Secreted</keyword>
<proteinExistence type="inferred from homology"/>
<evidence type="ECO:0000256" key="3">
    <source>
        <dbReference type="ARBA" id="ARBA00022471"/>
    </source>
</evidence>
<evidence type="ECO:0000256" key="1">
    <source>
        <dbReference type="ARBA" id="ARBA00004613"/>
    </source>
</evidence>
<evidence type="ECO:0000256" key="2">
    <source>
        <dbReference type="ARBA" id="ARBA00005581"/>
    </source>
</evidence>
<dbReference type="Pfam" id="PF05938">
    <property type="entry name" value="Self-incomp_S1"/>
    <property type="match status" value="1"/>
</dbReference>
<feature type="chain" id="PRO_5025096932" description="S-protein homolog" evidence="6">
    <location>
        <begin position="21"/>
        <end position="135"/>
    </location>
</feature>
<dbReference type="GO" id="GO:0005576">
    <property type="term" value="C:extracellular region"/>
    <property type="evidence" value="ECO:0007669"/>
    <property type="project" value="UniProtKB-SubCell"/>
</dbReference>
<comment type="subcellular location">
    <subcellularLocation>
        <location evidence="1 6">Secreted</location>
    </subcellularLocation>
</comment>
<dbReference type="ExpressionAtlas" id="A0A178VZ93">
    <property type="expression patterns" value="baseline and differential"/>
</dbReference>